<organism evidence="2 3">
    <name type="scientific">Forsythia ovata</name>
    <dbReference type="NCBI Taxonomy" id="205694"/>
    <lineage>
        <taxon>Eukaryota</taxon>
        <taxon>Viridiplantae</taxon>
        <taxon>Streptophyta</taxon>
        <taxon>Embryophyta</taxon>
        <taxon>Tracheophyta</taxon>
        <taxon>Spermatophyta</taxon>
        <taxon>Magnoliopsida</taxon>
        <taxon>eudicotyledons</taxon>
        <taxon>Gunneridae</taxon>
        <taxon>Pentapetalae</taxon>
        <taxon>asterids</taxon>
        <taxon>lamiids</taxon>
        <taxon>Lamiales</taxon>
        <taxon>Oleaceae</taxon>
        <taxon>Forsythieae</taxon>
        <taxon>Forsythia</taxon>
    </lineage>
</organism>
<sequence length="220" mass="24163">MEMQNRRADEDIISSQSSSKSLIFQANEDIRSSSGSNSQDEDQISGCNLRSLTSGESCQHRVRSVMTGTKTFSIDGQNRRANEDVISSQSSSKSLIFQANEDITSSSGSNSEAEGQISGLLQASRCSKSTKINIVSMCIGGTLKSFISKSIHSISHIKKLTKTFTNIMRQNRRADEDVISSQSYSKFLIFQANEDIRSSSGSSSHAEDQITRCNLRPKIK</sequence>
<dbReference type="AlphaFoldDB" id="A0ABD1UE58"/>
<feature type="region of interest" description="Disordered" evidence="1">
    <location>
        <begin position="1"/>
        <end position="45"/>
    </location>
</feature>
<evidence type="ECO:0000313" key="2">
    <source>
        <dbReference type="EMBL" id="KAL2523317.1"/>
    </source>
</evidence>
<protein>
    <submittedName>
        <fullName evidence="2">Uncharacterized protein</fullName>
    </submittedName>
</protein>
<dbReference type="EMBL" id="JBFOLJ010000007">
    <property type="protein sequence ID" value="KAL2523317.1"/>
    <property type="molecule type" value="Genomic_DNA"/>
</dbReference>
<accession>A0ABD1UE58</accession>
<proteinExistence type="predicted"/>
<evidence type="ECO:0000313" key="3">
    <source>
        <dbReference type="Proteomes" id="UP001604277"/>
    </source>
</evidence>
<dbReference type="Proteomes" id="UP001604277">
    <property type="component" value="Unassembled WGS sequence"/>
</dbReference>
<feature type="compositionally biased region" description="Basic and acidic residues" evidence="1">
    <location>
        <begin position="1"/>
        <end position="10"/>
    </location>
</feature>
<reference evidence="3" key="1">
    <citation type="submission" date="2024-07" db="EMBL/GenBank/DDBJ databases">
        <title>Two chromosome-level genome assemblies of Korean endemic species Abeliophyllum distichum and Forsythia ovata (Oleaceae).</title>
        <authorList>
            <person name="Jang H."/>
        </authorList>
    </citation>
    <scope>NUCLEOTIDE SEQUENCE [LARGE SCALE GENOMIC DNA]</scope>
</reference>
<keyword evidence="3" id="KW-1185">Reference proteome</keyword>
<name>A0ABD1UE58_9LAMI</name>
<gene>
    <name evidence="2" type="ORF">Fot_27240</name>
</gene>
<comment type="caution">
    <text evidence="2">The sequence shown here is derived from an EMBL/GenBank/DDBJ whole genome shotgun (WGS) entry which is preliminary data.</text>
</comment>
<evidence type="ECO:0000256" key="1">
    <source>
        <dbReference type="SAM" id="MobiDB-lite"/>
    </source>
</evidence>